<protein>
    <submittedName>
        <fullName evidence="1">Protein NYNRIN-like</fullName>
    </submittedName>
</protein>
<organism evidence="1 2">
    <name type="scientific">Gossypium australe</name>
    <dbReference type="NCBI Taxonomy" id="47621"/>
    <lineage>
        <taxon>Eukaryota</taxon>
        <taxon>Viridiplantae</taxon>
        <taxon>Streptophyta</taxon>
        <taxon>Embryophyta</taxon>
        <taxon>Tracheophyta</taxon>
        <taxon>Spermatophyta</taxon>
        <taxon>Magnoliopsida</taxon>
        <taxon>eudicotyledons</taxon>
        <taxon>Gunneridae</taxon>
        <taxon>Pentapetalae</taxon>
        <taxon>rosids</taxon>
        <taxon>malvids</taxon>
        <taxon>Malvales</taxon>
        <taxon>Malvaceae</taxon>
        <taxon>Malvoideae</taxon>
        <taxon>Gossypium</taxon>
    </lineage>
</organism>
<sequence length="174" mass="20852">MRLNDALLAYQKAHKTPLDMSLYKLVYGKNYQLPVQLEKNAYWAIKELNLDPNLARKHLNVLEEFRFLAYKNAKLYKERDKRRHDAMIKKRVFLSGQYVLFFNSRLKLFLGKLRLRWIGPYIVNQVLPNGALKLISKDGETFIVNGQRIKHFGYHRNYRWKTRIGMLSNNEHQR</sequence>
<dbReference type="Proteomes" id="UP000325315">
    <property type="component" value="Unassembled WGS sequence"/>
</dbReference>
<evidence type="ECO:0000313" key="2">
    <source>
        <dbReference type="Proteomes" id="UP000325315"/>
    </source>
</evidence>
<keyword evidence="2" id="KW-1185">Reference proteome</keyword>
<name>A0A5B6VAT1_9ROSI</name>
<dbReference type="EMBL" id="SMMG02000007">
    <property type="protein sequence ID" value="KAA3466096.1"/>
    <property type="molecule type" value="Genomic_DNA"/>
</dbReference>
<comment type="caution">
    <text evidence="1">The sequence shown here is derived from an EMBL/GenBank/DDBJ whole genome shotgun (WGS) entry which is preliminary data.</text>
</comment>
<proteinExistence type="predicted"/>
<gene>
    <name evidence="1" type="ORF">EPI10_001213</name>
</gene>
<evidence type="ECO:0000313" key="1">
    <source>
        <dbReference type="EMBL" id="KAA3466096.1"/>
    </source>
</evidence>
<accession>A0A5B6VAT1</accession>
<reference evidence="2" key="1">
    <citation type="journal article" date="2019" name="Plant Biotechnol. J.">
        <title>Genome sequencing of the Australian wild diploid species Gossypium australe highlights disease resistance and delayed gland morphogenesis.</title>
        <authorList>
            <person name="Cai Y."/>
            <person name="Cai X."/>
            <person name="Wang Q."/>
            <person name="Wang P."/>
            <person name="Zhang Y."/>
            <person name="Cai C."/>
            <person name="Xu Y."/>
            <person name="Wang K."/>
            <person name="Zhou Z."/>
            <person name="Wang C."/>
            <person name="Geng S."/>
            <person name="Li B."/>
            <person name="Dong Q."/>
            <person name="Hou Y."/>
            <person name="Wang H."/>
            <person name="Ai P."/>
            <person name="Liu Z."/>
            <person name="Yi F."/>
            <person name="Sun M."/>
            <person name="An G."/>
            <person name="Cheng J."/>
            <person name="Zhang Y."/>
            <person name="Shi Q."/>
            <person name="Xie Y."/>
            <person name="Shi X."/>
            <person name="Chang Y."/>
            <person name="Huang F."/>
            <person name="Chen Y."/>
            <person name="Hong S."/>
            <person name="Mi L."/>
            <person name="Sun Q."/>
            <person name="Zhang L."/>
            <person name="Zhou B."/>
            <person name="Peng R."/>
            <person name="Zhang X."/>
            <person name="Liu F."/>
        </authorList>
    </citation>
    <scope>NUCLEOTIDE SEQUENCE [LARGE SCALE GENOMIC DNA]</scope>
    <source>
        <strain evidence="2">cv. PA1801</strain>
    </source>
</reference>
<dbReference type="AlphaFoldDB" id="A0A5B6VAT1"/>
<dbReference type="OrthoDB" id="1723222at2759"/>